<dbReference type="VEuPathDB" id="AmoebaDB:NAEGRDRAFT_74248"/>
<dbReference type="GeneID" id="8857941"/>
<organism evidence="2">
    <name type="scientific">Naegleria gruberi</name>
    <name type="common">Amoeba</name>
    <dbReference type="NCBI Taxonomy" id="5762"/>
    <lineage>
        <taxon>Eukaryota</taxon>
        <taxon>Discoba</taxon>
        <taxon>Heterolobosea</taxon>
        <taxon>Tetramitia</taxon>
        <taxon>Eutetramitia</taxon>
        <taxon>Vahlkampfiidae</taxon>
        <taxon>Naegleria</taxon>
    </lineage>
</organism>
<dbReference type="KEGG" id="ngr:NAEGRDRAFT_74248"/>
<proteinExistence type="predicted"/>
<dbReference type="Proteomes" id="UP000006671">
    <property type="component" value="Unassembled WGS sequence"/>
</dbReference>
<evidence type="ECO:0000313" key="2">
    <source>
        <dbReference type="Proteomes" id="UP000006671"/>
    </source>
</evidence>
<accession>D2VYU8</accession>
<evidence type="ECO:0000313" key="1">
    <source>
        <dbReference type="EMBL" id="EFC38020.1"/>
    </source>
</evidence>
<dbReference type="InterPro" id="IPR032675">
    <property type="entry name" value="LRR_dom_sf"/>
</dbReference>
<dbReference type="RefSeq" id="XP_002670764.1">
    <property type="nucleotide sequence ID" value="XM_002670718.1"/>
</dbReference>
<reference evidence="1 2" key="1">
    <citation type="journal article" date="2010" name="Cell">
        <title>The genome of Naegleria gruberi illuminates early eukaryotic versatility.</title>
        <authorList>
            <person name="Fritz-Laylin L.K."/>
            <person name="Prochnik S.E."/>
            <person name="Ginger M.L."/>
            <person name="Dacks J.B."/>
            <person name="Carpenter M.L."/>
            <person name="Field M.C."/>
            <person name="Kuo A."/>
            <person name="Paredez A."/>
            <person name="Chapman J."/>
            <person name="Pham J."/>
            <person name="Shu S."/>
            <person name="Neupane R."/>
            <person name="Cipriano M."/>
            <person name="Mancuso J."/>
            <person name="Tu H."/>
            <person name="Salamov A."/>
            <person name="Lindquist E."/>
            <person name="Shapiro H."/>
            <person name="Lucas S."/>
            <person name="Grigoriev I.V."/>
            <person name="Cande W.Z."/>
            <person name="Fulton C."/>
            <person name="Rokhsar D.S."/>
            <person name="Dawson S.C."/>
        </authorList>
    </citation>
    <scope>NUCLEOTIDE SEQUENCE [LARGE SCALE GENOMIC DNA]</scope>
    <source>
        <strain evidence="1 2">NEG-M</strain>
    </source>
</reference>
<dbReference type="AlphaFoldDB" id="D2VYU8"/>
<dbReference type="InParanoid" id="D2VYU8"/>
<sequence>MQPLDLEEIIHIIYSFITPSNGNVIRFAAVSSTFRHVVKNSTDKESCFHCEMIRPKVEIGKREDFSSAAEYKMHCYTKQVKEPLEYRNELENCGEVLKLFTNYSFFHCKLNGEQYVELFESRILKRLEFKISDFIPENIPQNSTLKYLVLREVSFKETDWIILRERLPYLEGLKVFFYHNEILNMKQLKYLYIEDNSINNQIVNQILHTPFENLEKLEIVSYHINEIEKFHLPKLKELGLIHPMSVHWQHSMDDISVRNVLSSIKDSAEKLTIWFGLDQRIFYEISPSYKLKSLTIENPSDEFTNKFTSSTGIKLEHSWWTIRN</sequence>
<dbReference type="EMBL" id="GG738912">
    <property type="protein sequence ID" value="EFC38020.1"/>
    <property type="molecule type" value="Genomic_DNA"/>
</dbReference>
<gene>
    <name evidence="1" type="ORF">NAEGRDRAFT_74248</name>
</gene>
<keyword evidence="2" id="KW-1185">Reference proteome</keyword>
<name>D2VYU8_NAEGR</name>
<dbReference type="SUPFAM" id="SSF52047">
    <property type="entry name" value="RNI-like"/>
    <property type="match status" value="1"/>
</dbReference>
<protein>
    <submittedName>
        <fullName evidence="1">Predicted protein</fullName>
    </submittedName>
</protein>
<dbReference type="Gene3D" id="3.80.10.10">
    <property type="entry name" value="Ribonuclease Inhibitor"/>
    <property type="match status" value="1"/>
</dbReference>